<comment type="caution">
    <text evidence="2">The sequence shown here is derived from an EMBL/GenBank/DDBJ whole genome shotgun (WGS) entry which is preliminary data.</text>
</comment>
<evidence type="ECO:0000256" key="1">
    <source>
        <dbReference type="SAM" id="Phobius"/>
    </source>
</evidence>
<organism evidence="2 3">
    <name type="scientific">Vibrio anguillarum</name>
    <name type="common">Listonella anguillarum</name>
    <dbReference type="NCBI Taxonomy" id="55601"/>
    <lineage>
        <taxon>Bacteria</taxon>
        <taxon>Pseudomonadati</taxon>
        <taxon>Pseudomonadota</taxon>
        <taxon>Gammaproteobacteria</taxon>
        <taxon>Vibrionales</taxon>
        <taxon>Vibrionaceae</taxon>
        <taxon>Vibrio</taxon>
    </lineage>
</organism>
<feature type="transmembrane region" description="Helical" evidence="1">
    <location>
        <begin position="9"/>
        <end position="29"/>
    </location>
</feature>
<dbReference type="Proteomes" id="UP000726136">
    <property type="component" value="Unassembled WGS sequence"/>
</dbReference>
<protein>
    <submittedName>
        <fullName evidence="2">Uncharacterized protein</fullName>
    </submittedName>
</protein>
<evidence type="ECO:0000313" key="2">
    <source>
        <dbReference type="EMBL" id="MBF4374417.1"/>
    </source>
</evidence>
<proteinExistence type="predicted"/>
<evidence type="ECO:0000313" key="3">
    <source>
        <dbReference type="Proteomes" id="UP000726136"/>
    </source>
</evidence>
<name>A0ABR9Z7I7_VIBAN</name>
<keyword evidence="1" id="KW-0812">Transmembrane</keyword>
<reference evidence="2 3" key="1">
    <citation type="journal article" date="2021" name="PeerJ">
        <title>Analysis of 44 Vibrio anguillarum genomes reveals high genetic diversity.</title>
        <authorList>
            <person name="Hansen M.J."/>
            <person name="Dalsgaard I."/>
        </authorList>
    </citation>
    <scope>NUCLEOTIDE SEQUENCE [LARGE SCALE GENOMIC DNA]</scope>
    <source>
        <strain evidence="2 3">040915-1/1B</strain>
    </source>
</reference>
<keyword evidence="1" id="KW-0472">Membrane</keyword>
<accession>A0ABR9Z7I7</accession>
<sequence length="65" mass="7474">MKTENKGRLIAISLSLIIMIFLALVVYLIDLPFKLLQWEAILIFALSNLGLCITLDLLISRMKRR</sequence>
<keyword evidence="3" id="KW-1185">Reference proteome</keyword>
<feature type="transmembrane region" description="Helical" evidence="1">
    <location>
        <begin position="35"/>
        <end position="59"/>
    </location>
</feature>
<gene>
    <name evidence="2" type="ORF">EAY46_15215</name>
</gene>
<keyword evidence="1" id="KW-1133">Transmembrane helix</keyword>
<dbReference type="EMBL" id="RDPI01000019">
    <property type="protein sequence ID" value="MBF4374417.1"/>
    <property type="molecule type" value="Genomic_DNA"/>
</dbReference>